<feature type="region of interest" description="Disordered" evidence="11">
    <location>
        <begin position="364"/>
        <end position="383"/>
    </location>
</feature>
<dbReference type="GO" id="GO:0005524">
    <property type="term" value="F:ATP binding"/>
    <property type="evidence" value="ECO:0007669"/>
    <property type="project" value="UniProtKB-KW"/>
</dbReference>
<dbReference type="STRING" id="1661398.A0A482VHE6"/>
<dbReference type="GO" id="GO:0003690">
    <property type="term" value="F:double-stranded DNA binding"/>
    <property type="evidence" value="ECO:0007669"/>
    <property type="project" value="TreeGrafter"/>
</dbReference>
<feature type="domain" description="Ku" evidence="12">
    <location>
        <begin position="140"/>
        <end position="275"/>
    </location>
</feature>
<comment type="caution">
    <text evidence="13">The sequence shown here is derived from an EMBL/GenBank/DDBJ whole genome shotgun (WGS) entry which is preliminary data.</text>
</comment>
<keyword evidence="3" id="KW-0227">DNA damage</keyword>
<dbReference type="Gene3D" id="2.40.290.10">
    <property type="match status" value="1"/>
</dbReference>
<evidence type="ECO:0000256" key="7">
    <source>
        <dbReference type="ARBA" id="ARBA00023125"/>
    </source>
</evidence>
<dbReference type="GO" id="GO:0006310">
    <property type="term" value="P:DNA recombination"/>
    <property type="evidence" value="ECO:0007669"/>
    <property type="project" value="UniProtKB-KW"/>
</dbReference>
<keyword evidence="6" id="KW-0067">ATP-binding</keyword>
<dbReference type="InterPro" id="IPR006164">
    <property type="entry name" value="DNA_bd_Ku70/Ku80"/>
</dbReference>
<evidence type="ECO:0000256" key="6">
    <source>
        <dbReference type="ARBA" id="ARBA00022840"/>
    </source>
</evidence>
<evidence type="ECO:0000256" key="8">
    <source>
        <dbReference type="ARBA" id="ARBA00023172"/>
    </source>
</evidence>
<dbReference type="SUPFAM" id="SSF100939">
    <property type="entry name" value="SPOC domain-like"/>
    <property type="match status" value="1"/>
</dbReference>
<dbReference type="GO" id="GO:0004386">
    <property type="term" value="F:helicase activity"/>
    <property type="evidence" value="ECO:0007669"/>
    <property type="project" value="UniProtKB-KW"/>
</dbReference>
<proteinExistence type="predicted"/>
<dbReference type="Proteomes" id="UP000292052">
    <property type="component" value="Unassembled WGS sequence"/>
</dbReference>
<gene>
    <name evidence="13" type="ORF">BDFB_000625</name>
</gene>
<comment type="subcellular location">
    <subcellularLocation>
        <location evidence="1">Nucleus</location>
    </subcellularLocation>
</comment>
<dbReference type="SMART" id="SM00559">
    <property type="entry name" value="Ku78"/>
    <property type="match status" value="1"/>
</dbReference>
<keyword evidence="10" id="KW-0539">Nucleus</keyword>
<keyword evidence="2" id="KW-0547">Nucleotide-binding</keyword>
<keyword evidence="8" id="KW-0233">DNA recombination</keyword>
<evidence type="ECO:0000256" key="5">
    <source>
        <dbReference type="ARBA" id="ARBA00022806"/>
    </source>
</evidence>
<evidence type="ECO:0000256" key="11">
    <source>
        <dbReference type="SAM" id="MobiDB-lite"/>
    </source>
</evidence>
<reference evidence="13 14" key="1">
    <citation type="submission" date="2017-03" db="EMBL/GenBank/DDBJ databases">
        <title>Genome of the blue death feigning beetle - Asbolus verrucosus.</title>
        <authorList>
            <person name="Rider S.D."/>
        </authorList>
    </citation>
    <scope>NUCLEOTIDE SEQUENCE [LARGE SCALE GENOMIC DNA]</scope>
    <source>
        <strain evidence="13">Butters</strain>
        <tissue evidence="13">Head and leg muscle</tissue>
    </source>
</reference>
<evidence type="ECO:0000313" key="13">
    <source>
        <dbReference type="EMBL" id="RZC31947.1"/>
    </source>
</evidence>
<dbReference type="SUPFAM" id="SSF53300">
    <property type="entry name" value="vWA-like"/>
    <property type="match status" value="1"/>
</dbReference>
<dbReference type="Pfam" id="PF02735">
    <property type="entry name" value="Ku"/>
    <property type="match status" value="1"/>
</dbReference>
<dbReference type="InterPro" id="IPR036465">
    <property type="entry name" value="vWFA_dom_sf"/>
</dbReference>
<evidence type="ECO:0000256" key="10">
    <source>
        <dbReference type="ARBA" id="ARBA00023242"/>
    </source>
</evidence>
<sequence>MPAASKKDCSVILFDLATQCKEKAVQTLLKICCNNFFVDSKDLTKLILVNSSITENRLEASHSGYKHIYEVAKDIMPYNPRLILEMVENAETGEANWLEAVAVGLENLNEEYQDIGGIVTYQLLFITDLASPLPNAEDESVEIEPEDVKSGIMRHGKFVLMPDNKMFQVQNPRSFSVLCFTNSANVPEYIMRGEACYCVLPNGTPENNEAMAILIDCLAKQNKYVIARRVYNNNFIPKIVVLVPKPEHNPKCFLLTSLPFAEDIRYDYKEKNVEAAPKIDAINEVYQFLDGINIENDKCEKKVPLGVTMMLDTNCQKLINKATDKYLEKYMALGEVDTDYLMEIAPSEAAKSLKNIWEERKVDEVKKTEDTVGDNNSDDEFDW</sequence>
<evidence type="ECO:0000256" key="1">
    <source>
        <dbReference type="ARBA" id="ARBA00004123"/>
    </source>
</evidence>
<name>A0A482VHE6_ASBVE</name>
<evidence type="ECO:0000313" key="14">
    <source>
        <dbReference type="Proteomes" id="UP000292052"/>
    </source>
</evidence>
<dbReference type="GO" id="GO:0043564">
    <property type="term" value="C:Ku70:Ku80 complex"/>
    <property type="evidence" value="ECO:0007669"/>
    <property type="project" value="TreeGrafter"/>
</dbReference>
<organism evidence="13 14">
    <name type="scientific">Asbolus verrucosus</name>
    <name type="common">Desert ironclad beetle</name>
    <dbReference type="NCBI Taxonomy" id="1661398"/>
    <lineage>
        <taxon>Eukaryota</taxon>
        <taxon>Metazoa</taxon>
        <taxon>Ecdysozoa</taxon>
        <taxon>Arthropoda</taxon>
        <taxon>Hexapoda</taxon>
        <taxon>Insecta</taxon>
        <taxon>Pterygota</taxon>
        <taxon>Neoptera</taxon>
        <taxon>Endopterygota</taxon>
        <taxon>Coleoptera</taxon>
        <taxon>Polyphaga</taxon>
        <taxon>Cucujiformia</taxon>
        <taxon>Tenebrionidae</taxon>
        <taxon>Pimeliinae</taxon>
        <taxon>Asbolus</taxon>
    </lineage>
</organism>
<keyword evidence="14" id="KW-1185">Reference proteome</keyword>
<accession>A0A482VHE6</accession>
<dbReference type="InterPro" id="IPR016194">
    <property type="entry name" value="SPOC-like_C_dom_sf"/>
</dbReference>
<keyword evidence="9" id="KW-0234">DNA repair</keyword>
<evidence type="ECO:0000259" key="12">
    <source>
        <dbReference type="SMART" id="SM00559"/>
    </source>
</evidence>
<protein>
    <recommendedName>
        <fullName evidence="12">Ku domain-containing protein</fullName>
    </recommendedName>
</protein>
<dbReference type="EMBL" id="QDEB01101279">
    <property type="protein sequence ID" value="RZC31947.1"/>
    <property type="molecule type" value="Genomic_DNA"/>
</dbReference>
<dbReference type="PANTHER" id="PTHR12604:SF4">
    <property type="entry name" value="X-RAY REPAIR CROSS-COMPLEMENTING PROTEIN 5"/>
    <property type="match status" value="1"/>
</dbReference>
<keyword evidence="4" id="KW-0378">Hydrolase</keyword>
<evidence type="ECO:0000256" key="3">
    <source>
        <dbReference type="ARBA" id="ARBA00022763"/>
    </source>
</evidence>
<dbReference type="GO" id="GO:0006303">
    <property type="term" value="P:double-strand break repair via nonhomologous end joining"/>
    <property type="evidence" value="ECO:0007669"/>
    <property type="project" value="InterPro"/>
</dbReference>
<keyword evidence="5" id="KW-0347">Helicase</keyword>
<evidence type="ECO:0000256" key="2">
    <source>
        <dbReference type="ARBA" id="ARBA00022741"/>
    </source>
</evidence>
<dbReference type="AlphaFoldDB" id="A0A482VHE6"/>
<evidence type="ECO:0000256" key="9">
    <source>
        <dbReference type="ARBA" id="ARBA00023204"/>
    </source>
</evidence>
<evidence type="ECO:0000256" key="4">
    <source>
        <dbReference type="ARBA" id="ARBA00022801"/>
    </source>
</evidence>
<dbReference type="GO" id="GO:0016787">
    <property type="term" value="F:hydrolase activity"/>
    <property type="evidence" value="ECO:0007669"/>
    <property type="project" value="UniProtKB-KW"/>
</dbReference>
<dbReference type="OrthoDB" id="30826at2759"/>
<dbReference type="PANTHER" id="PTHR12604">
    <property type="entry name" value="KU AUTOANTIGEN DNA HELICASE"/>
    <property type="match status" value="1"/>
</dbReference>
<dbReference type="GO" id="GO:0042162">
    <property type="term" value="F:telomeric DNA binding"/>
    <property type="evidence" value="ECO:0007669"/>
    <property type="project" value="TreeGrafter"/>
</dbReference>
<keyword evidence="7" id="KW-0238">DNA-binding</keyword>
<dbReference type="GO" id="GO:0000723">
    <property type="term" value="P:telomere maintenance"/>
    <property type="evidence" value="ECO:0007669"/>
    <property type="project" value="TreeGrafter"/>
</dbReference>